<feature type="domain" description="HTH lysR-type" evidence="5">
    <location>
        <begin position="1"/>
        <end position="59"/>
    </location>
</feature>
<evidence type="ECO:0000256" key="4">
    <source>
        <dbReference type="ARBA" id="ARBA00023163"/>
    </source>
</evidence>
<dbReference type="Pfam" id="PF03466">
    <property type="entry name" value="LysR_substrate"/>
    <property type="match status" value="1"/>
</dbReference>
<dbReference type="GO" id="GO:0043565">
    <property type="term" value="F:sequence-specific DNA binding"/>
    <property type="evidence" value="ECO:0007669"/>
    <property type="project" value="TreeGrafter"/>
</dbReference>
<keyword evidence="4" id="KW-0804">Transcription</keyword>
<dbReference type="PROSITE" id="PS50931">
    <property type="entry name" value="HTH_LYSR"/>
    <property type="match status" value="1"/>
</dbReference>
<dbReference type="InterPro" id="IPR036390">
    <property type="entry name" value="WH_DNA-bd_sf"/>
</dbReference>
<evidence type="ECO:0000313" key="7">
    <source>
        <dbReference type="Proteomes" id="UP000193558"/>
    </source>
</evidence>
<gene>
    <name evidence="6" type="ORF">HA51_04080</name>
</gene>
<dbReference type="Gene3D" id="3.40.190.10">
    <property type="entry name" value="Periplasmic binding protein-like II"/>
    <property type="match status" value="2"/>
</dbReference>
<dbReference type="PANTHER" id="PTHR30537:SF72">
    <property type="entry name" value="LYSR FAMILY TRANSCRIPTIONAL REGULATOR"/>
    <property type="match status" value="1"/>
</dbReference>
<dbReference type="Gene3D" id="1.10.10.10">
    <property type="entry name" value="Winged helix-like DNA-binding domain superfamily/Winged helix DNA-binding domain"/>
    <property type="match status" value="1"/>
</dbReference>
<reference evidence="6 7" key="1">
    <citation type="journal article" date="2017" name="Antonie Van Leeuwenhoek">
        <title>Phylogenomic resolution of the bacterial genus Pantoea and its relationship with Erwinia and Tatumella.</title>
        <authorList>
            <person name="Palmer M."/>
            <person name="Steenkamp E.T."/>
            <person name="Coetzee M.P."/>
            <person name="Chan W.Y."/>
            <person name="van Zyl E."/>
            <person name="De Maayer P."/>
            <person name="Coutinho T.A."/>
            <person name="Blom J."/>
            <person name="Smits T.H."/>
            <person name="Duffy B."/>
            <person name="Venter S.N."/>
        </authorList>
    </citation>
    <scope>NUCLEOTIDE SEQUENCE [LARGE SCALE GENOMIC DNA]</scope>
    <source>
        <strain evidence="6 7">LMG 26275</strain>
    </source>
</reference>
<name>A0A1X1D357_9GAMM</name>
<comment type="caution">
    <text evidence="6">The sequence shown here is derived from an EMBL/GenBank/DDBJ whole genome shotgun (WGS) entry which is preliminary data.</text>
</comment>
<dbReference type="RefSeq" id="WP_084932247.1">
    <property type="nucleotide sequence ID" value="NZ_MLFR01000002.1"/>
</dbReference>
<dbReference type="Pfam" id="PF00126">
    <property type="entry name" value="HTH_1"/>
    <property type="match status" value="1"/>
</dbReference>
<dbReference type="OrthoDB" id="9786526at2"/>
<dbReference type="SUPFAM" id="SSF46785">
    <property type="entry name" value="Winged helix' DNA-binding domain"/>
    <property type="match status" value="1"/>
</dbReference>
<protein>
    <submittedName>
        <fullName evidence="6">LysR family transcriptional regulator</fullName>
    </submittedName>
</protein>
<dbReference type="InterPro" id="IPR058163">
    <property type="entry name" value="LysR-type_TF_proteobact-type"/>
</dbReference>
<dbReference type="InterPro" id="IPR005119">
    <property type="entry name" value="LysR_subst-bd"/>
</dbReference>
<evidence type="ECO:0000313" key="6">
    <source>
        <dbReference type="EMBL" id="ORM71077.1"/>
    </source>
</evidence>
<evidence type="ECO:0000256" key="2">
    <source>
        <dbReference type="ARBA" id="ARBA00023015"/>
    </source>
</evidence>
<dbReference type="CDD" id="cd08472">
    <property type="entry name" value="PBP2_CrgA_like_3"/>
    <property type="match status" value="1"/>
</dbReference>
<organism evidence="6 7">
    <name type="scientific">Pantoea rwandensis</name>
    <dbReference type="NCBI Taxonomy" id="1076550"/>
    <lineage>
        <taxon>Bacteria</taxon>
        <taxon>Pseudomonadati</taxon>
        <taxon>Pseudomonadota</taxon>
        <taxon>Gammaproteobacteria</taxon>
        <taxon>Enterobacterales</taxon>
        <taxon>Erwiniaceae</taxon>
        <taxon>Pantoea</taxon>
    </lineage>
</organism>
<dbReference type="GO" id="GO:0003700">
    <property type="term" value="F:DNA-binding transcription factor activity"/>
    <property type="evidence" value="ECO:0007669"/>
    <property type="project" value="InterPro"/>
</dbReference>
<dbReference type="Proteomes" id="UP000193558">
    <property type="component" value="Unassembled WGS sequence"/>
</dbReference>
<dbReference type="SUPFAM" id="SSF53850">
    <property type="entry name" value="Periplasmic binding protein-like II"/>
    <property type="match status" value="1"/>
</dbReference>
<dbReference type="PANTHER" id="PTHR30537">
    <property type="entry name" value="HTH-TYPE TRANSCRIPTIONAL REGULATOR"/>
    <property type="match status" value="1"/>
</dbReference>
<dbReference type="InterPro" id="IPR000847">
    <property type="entry name" value="LysR_HTH_N"/>
</dbReference>
<sequence length="301" mass="33651">MNQLLAMRAFVRVVEAGSFNRAADQMGMPRSSLSKLVSDLEKHLGTQLIHRTTRTISVTSEGIQYFHQAERIISIVDAADGAVRGKKQRPGGHLRIDAPVSFAHSLLIPALPDFHLEYPDITVSLGINDRTVNIVGEAVDCAIRAGKLQDMTMIGRKLFDLEYVTCASPAYLEKWGEPKDPEDLKRNHMLVSYFFAASGKPEPLIFNAGRETQEIYGSQFAANEGDGVIHMILAGLGVGQQLRRFVQPQIDAGKMVPVLNRWKRPLLPFHLVYPPNRHQNARLQVFVNWMIEQFGSYSSTL</sequence>
<keyword evidence="3" id="KW-0238">DNA-binding</keyword>
<dbReference type="InterPro" id="IPR036388">
    <property type="entry name" value="WH-like_DNA-bd_sf"/>
</dbReference>
<proteinExistence type="inferred from homology"/>
<keyword evidence="2" id="KW-0805">Transcription regulation</keyword>
<dbReference type="EMBL" id="MLFR01000002">
    <property type="protein sequence ID" value="ORM71077.1"/>
    <property type="molecule type" value="Genomic_DNA"/>
</dbReference>
<evidence type="ECO:0000256" key="3">
    <source>
        <dbReference type="ARBA" id="ARBA00023125"/>
    </source>
</evidence>
<evidence type="ECO:0000256" key="1">
    <source>
        <dbReference type="ARBA" id="ARBA00009437"/>
    </source>
</evidence>
<dbReference type="GO" id="GO:0006351">
    <property type="term" value="P:DNA-templated transcription"/>
    <property type="evidence" value="ECO:0007669"/>
    <property type="project" value="TreeGrafter"/>
</dbReference>
<dbReference type="AlphaFoldDB" id="A0A1X1D357"/>
<accession>A0A1X1D357</accession>
<comment type="similarity">
    <text evidence="1">Belongs to the LysR transcriptional regulatory family.</text>
</comment>
<dbReference type="FunFam" id="1.10.10.10:FF:000001">
    <property type="entry name" value="LysR family transcriptional regulator"/>
    <property type="match status" value="1"/>
</dbReference>
<evidence type="ECO:0000259" key="5">
    <source>
        <dbReference type="PROSITE" id="PS50931"/>
    </source>
</evidence>